<proteinExistence type="predicted"/>
<keyword evidence="2" id="KW-1185">Reference proteome</keyword>
<dbReference type="EMBL" id="BAAARJ010000003">
    <property type="protein sequence ID" value="GAA2598388.1"/>
    <property type="molecule type" value="Genomic_DNA"/>
</dbReference>
<organism evidence="1 2">
    <name type="scientific">Streptomyces axinellae</name>
    <dbReference type="NCBI Taxonomy" id="552788"/>
    <lineage>
        <taxon>Bacteria</taxon>
        <taxon>Bacillati</taxon>
        <taxon>Actinomycetota</taxon>
        <taxon>Actinomycetes</taxon>
        <taxon>Kitasatosporales</taxon>
        <taxon>Streptomycetaceae</taxon>
        <taxon>Streptomyces</taxon>
    </lineage>
</organism>
<protein>
    <recommendedName>
        <fullName evidence="3">DUF4286 family protein</fullName>
    </recommendedName>
</protein>
<reference evidence="2" key="1">
    <citation type="journal article" date="2019" name="Int. J. Syst. Evol. Microbiol.">
        <title>The Global Catalogue of Microorganisms (GCM) 10K type strain sequencing project: providing services to taxonomists for standard genome sequencing and annotation.</title>
        <authorList>
            <consortium name="The Broad Institute Genomics Platform"/>
            <consortium name="The Broad Institute Genome Sequencing Center for Infectious Disease"/>
            <person name="Wu L."/>
            <person name="Ma J."/>
        </authorList>
    </citation>
    <scope>NUCLEOTIDE SEQUENCE [LARGE SCALE GENOMIC DNA]</scope>
    <source>
        <strain evidence="2">JCM 16373</strain>
    </source>
</reference>
<gene>
    <name evidence="1" type="ORF">GCM10009863_09680</name>
</gene>
<accession>A0ABP6C4H7</accession>
<comment type="caution">
    <text evidence="1">The sequence shown here is derived from an EMBL/GenBank/DDBJ whole genome shotgun (WGS) entry which is preliminary data.</text>
</comment>
<sequence length="122" mass="14424">MLHMVYQIELTEEAERDPGAFWAWLQEREQWFYDGLETVLATRWTVRTIGDRVHTLEHTVTFADEAAWGQYRRAVAQRGRDRVWEKRRTEQTGWWRLLDAALLSDPPVSLGFDRTREEGTGS</sequence>
<dbReference type="RefSeq" id="WP_344562507.1">
    <property type="nucleotide sequence ID" value="NZ_BAAARJ010000003.1"/>
</dbReference>
<evidence type="ECO:0000313" key="2">
    <source>
        <dbReference type="Proteomes" id="UP001501447"/>
    </source>
</evidence>
<evidence type="ECO:0000313" key="1">
    <source>
        <dbReference type="EMBL" id="GAA2598388.1"/>
    </source>
</evidence>
<evidence type="ECO:0008006" key="3">
    <source>
        <dbReference type="Google" id="ProtNLM"/>
    </source>
</evidence>
<dbReference type="Proteomes" id="UP001501447">
    <property type="component" value="Unassembled WGS sequence"/>
</dbReference>
<name>A0ABP6C4H7_9ACTN</name>